<protein>
    <submittedName>
        <fullName evidence="1">Uncharacterized protein</fullName>
    </submittedName>
</protein>
<evidence type="ECO:0000313" key="1">
    <source>
        <dbReference type="EMBL" id="KIL74237.1"/>
    </source>
</evidence>
<sequence length="48" mass="5515">MATESIVKIRSNFSNHHVSKALKEVEMMQAGKLPKKSARDFLKESRKK</sequence>
<proteinExistence type="predicted"/>
<dbReference type="RefSeq" id="WP_156141531.1">
    <property type="nucleotide sequence ID" value="NZ_JARLVI010000020.1"/>
</dbReference>
<dbReference type="Proteomes" id="UP000031982">
    <property type="component" value="Unassembled WGS sequence"/>
</dbReference>
<keyword evidence="2" id="KW-1185">Reference proteome</keyword>
<organism evidence="1 2">
    <name type="scientific">Bacillus badius</name>
    <dbReference type="NCBI Taxonomy" id="1455"/>
    <lineage>
        <taxon>Bacteria</taxon>
        <taxon>Bacillati</taxon>
        <taxon>Bacillota</taxon>
        <taxon>Bacilli</taxon>
        <taxon>Bacillales</taxon>
        <taxon>Bacillaceae</taxon>
        <taxon>Pseudobacillus</taxon>
    </lineage>
</organism>
<evidence type="ECO:0000313" key="2">
    <source>
        <dbReference type="Proteomes" id="UP000031982"/>
    </source>
</evidence>
<dbReference type="GeneID" id="92779092"/>
<gene>
    <name evidence="1" type="ORF">SD77_2892</name>
</gene>
<accession>A0ABR5AQP2</accession>
<comment type="caution">
    <text evidence="1">The sequence shown here is derived from an EMBL/GenBank/DDBJ whole genome shotgun (WGS) entry which is preliminary data.</text>
</comment>
<dbReference type="EMBL" id="JXLP01000024">
    <property type="protein sequence ID" value="KIL74237.1"/>
    <property type="molecule type" value="Genomic_DNA"/>
</dbReference>
<reference evidence="1 2" key="1">
    <citation type="submission" date="2015-01" db="EMBL/GenBank/DDBJ databases">
        <title>Genome Assembly of Bacillus badius MTCC 1458.</title>
        <authorList>
            <person name="Verma A."/>
            <person name="Khatri I."/>
            <person name="Mual P."/>
            <person name="Subramanian S."/>
            <person name="Krishnamurthi S."/>
        </authorList>
    </citation>
    <scope>NUCLEOTIDE SEQUENCE [LARGE SCALE GENOMIC DNA]</scope>
    <source>
        <strain evidence="1 2">MTCC 1458</strain>
    </source>
</reference>
<name>A0ABR5AQP2_BACBA</name>